<dbReference type="AlphaFoldDB" id="A0A4Y2BZX1"/>
<accession>A0A4Y2BZX1</accession>
<organism evidence="1 2">
    <name type="scientific">Araneus ventricosus</name>
    <name type="common">Orbweaver spider</name>
    <name type="synonym">Epeira ventricosa</name>
    <dbReference type="NCBI Taxonomy" id="182803"/>
    <lineage>
        <taxon>Eukaryota</taxon>
        <taxon>Metazoa</taxon>
        <taxon>Ecdysozoa</taxon>
        <taxon>Arthropoda</taxon>
        <taxon>Chelicerata</taxon>
        <taxon>Arachnida</taxon>
        <taxon>Araneae</taxon>
        <taxon>Araneomorphae</taxon>
        <taxon>Entelegynae</taxon>
        <taxon>Araneoidea</taxon>
        <taxon>Araneidae</taxon>
        <taxon>Araneus</taxon>
    </lineage>
</organism>
<gene>
    <name evidence="1" type="ORF">AVEN_248652_1</name>
</gene>
<sequence length="192" mass="21682">MTHLSKWILSAVGFSIFRLHQSNSHRVSHRPQVLTLCDRICCVWSDRESAALHAQPDSNMCRKKATPNEGTSKMGLSRSVFDTEICLRSRFDATPNQQSSATLAEEFNDIFLVASDLWWSPFENKSLIDRGSELSIGIHLTCLRYFSSLLYLVCLETVVIVDIESFPNRSATIRAGPTVSLEQCELPWSRIS</sequence>
<proteinExistence type="predicted"/>
<evidence type="ECO:0000313" key="2">
    <source>
        <dbReference type="Proteomes" id="UP000499080"/>
    </source>
</evidence>
<comment type="caution">
    <text evidence="1">The sequence shown here is derived from an EMBL/GenBank/DDBJ whole genome shotgun (WGS) entry which is preliminary data.</text>
</comment>
<dbReference type="Proteomes" id="UP000499080">
    <property type="component" value="Unassembled WGS sequence"/>
</dbReference>
<evidence type="ECO:0000313" key="1">
    <source>
        <dbReference type="EMBL" id="GBL97702.1"/>
    </source>
</evidence>
<dbReference type="EMBL" id="BGPR01000132">
    <property type="protein sequence ID" value="GBL97702.1"/>
    <property type="molecule type" value="Genomic_DNA"/>
</dbReference>
<name>A0A4Y2BZX1_ARAVE</name>
<protein>
    <submittedName>
        <fullName evidence="1">Uncharacterized protein</fullName>
    </submittedName>
</protein>
<reference evidence="1 2" key="1">
    <citation type="journal article" date="2019" name="Sci. Rep.">
        <title>Orb-weaving spider Araneus ventricosus genome elucidates the spidroin gene catalogue.</title>
        <authorList>
            <person name="Kono N."/>
            <person name="Nakamura H."/>
            <person name="Ohtoshi R."/>
            <person name="Moran D.A.P."/>
            <person name="Shinohara A."/>
            <person name="Yoshida Y."/>
            <person name="Fujiwara M."/>
            <person name="Mori M."/>
            <person name="Tomita M."/>
            <person name="Arakawa K."/>
        </authorList>
    </citation>
    <scope>NUCLEOTIDE SEQUENCE [LARGE SCALE GENOMIC DNA]</scope>
</reference>
<keyword evidence="2" id="KW-1185">Reference proteome</keyword>